<name>A0ACB8UW92_9EURO</name>
<evidence type="ECO:0000313" key="1">
    <source>
        <dbReference type="EMBL" id="KAI2385238.1"/>
    </source>
</evidence>
<dbReference type="EMBL" id="JALBCA010000061">
    <property type="protein sequence ID" value="KAI2385238.1"/>
    <property type="molecule type" value="Genomic_DNA"/>
</dbReference>
<protein>
    <submittedName>
        <fullName evidence="1">Monocarboxylate transporter mch1</fullName>
    </submittedName>
</protein>
<reference evidence="1" key="1">
    <citation type="journal article" date="2022" name="bioRxiv">
        <title>Population genetic analysis of Ophidiomyces ophidiicola, the causative agent of snake fungal disease, indicates recent introductions to the USA.</title>
        <authorList>
            <person name="Ladner J.T."/>
            <person name="Palmer J.M."/>
            <person name="Ettinger C.L."/>
            <person name="Stajich J.E."/>
            <person name="Farrell T.M."/>
            <person name="Glorioso B.M."/>
            <person name="Lawson B."/>
            <person name="Price S.J."/>
            <person name="Stengle A.G."/>
            <person name="Grear D.A."/>
            <person name="Lorch J.M."/>
        </authorList>
    </citation>
    <scope>NUCLEOTIDE SEQUENCE</scope>
    <source>
        <strain evidence="1">NWHC 24266-5</strain>
    </source>
</reference>
<proteinExistence type="predicted"/>
<gene>
    <name evidence="1" type="primary">MCH1_2</name>
    <name evidence="1" type="ORF">LOY88_004188</name>
</gene>
<comment type="caution">
    <text evidence="1">The sequence shown here is derived from an EMBL/GenBank/DDBJ whole genome shotgun (WGS) entry which is preliminary data.</text>
</comment>
<accession>A0ACB8UW92</accession>
<sequence>MAEVIDLLSSPEPEPLQSAPRPCAPRQVPPTDKLIFDIFGKATKPSKRQKVKSSLDIPNSRSKSTAISTESILNSLLEDDLSDIDPSFGSQKAEWAFLESFDDDGYPMGRRTSITYYKRKSTSSNNVIVLDSDCEEIEDEILQDPFGLATSPPTASQLEHSGQTSRLLAKLREESLSQREKNTAPKKQKRRASVTIFDDNDDDDDVDSTPVNTTQPKQKRPKKAVTIDKNARALEREAAKLRREKEKEEAKERKRLEKEEKERAKKLAADIAQANKSKVNKRQSTAEMLVDMSLSFEESSVGNQVGEFMRRLEVPLSFISTQIPNMVTWRRKVVATYNDEVGHWEPCPPKITKEDHVLCFLPAKEFVGLALTSEPNEGLEAHYRNLMQHYPQCKPIYLIEGLTAWMRKNQSNRNRAYQAAVLRQMGTQEQSSRSNARTRKPNDSPPPVDDDTIEDALLQLQMHEGCLIYHTAAPAESAEWIKNFTEHISTIPYRQQRMNTHDAGFCMDIGQVKCGADADDTYIKMLEEINRVTAPTAYGIAMEYHNIRELVNGVRQCGPLGLQDVRKCANKSGALTAARIGPAMSRRLYKIFTSSDATSMDI</sequence>
<organism evidence="1">
    <name type="scientific">Ophidiomyces ophidiicola</name>
    <dbReference type="NCBI Taxonomy" id="1387563"/>
    <lineage>
        <taxon>Eukaryota</taxon>
        <taxon>Fungi</taxon>
        <taxon>Dikarya</taxon>
        <taxon>Ascomycota</taxon>
        <taxon>Pezizomycotina</taxon>
        <taxon>Eurotiomycetes</taxon>
        <taxon>Eurotiomycetidae</taxon>
        <taxon>Onygenales</taxon>
        <taxon>Onygenaceae</taxon>
        <taxon>Ophidiomyces</taxon>
    </lineage>
</organism>